<keyword evidence="1" id="KW-0378">Hydrolase</keyword>
<comment type="cofactor">
    <cofactor evidence="2">
        <name>Zn(2+)</name>
        <dbReference type="ChEBI" id="CHEBI:29105"/>
    </cofactor>
    <text evidence="2">Binds 1 zinc ion per subunit.</text>
</comment>
<keyword evidence="2" id="KW-0862">Zinc</keyword>
<evidence type="ECO:0000313" key="4">
    <source>
        <dbReference type="EMBL" id="QSG01594.1"/>
    </source>
</evidence>
<feature type="binding site" evidence="2">
    <location>
        <position position="299"/>
    </location>
    <ligand>
        <name>Zn(2+)</name>
        <dbReference type="ChEBI" id="CHEBI:29105"/>
        <note>catalytic</note>
    </ligand>
</feature>
<keyword evidence="1" id="KW-0645">Protease</keyword>
<name>A0A897MLV2_9EURY</name>
<dbReference type="Gene3D" id="1.10.1370.30">
    <property type="match status" value="1"/>
</dbReference>
<keyword evidence="1 2" id="KW-0479">Metal-binding</keyword>
<dbReference type="EC" id="3.4.17.19" evidence="1"/>
<dbReference type="EMBL" id="CP064786">
    <property type="protein sequence ID" value="QSG01594.1"/>
    <property type="molecule type" value="Genomic_DNA"/>
</dbReference>
<evidence type="ECO:0000313" key="5">
    <source>
        <dbReference type="Proteomes" id="UP000663586"/>
    </source>
</evidence>
<keyword evidence="1 4" id="KW-0121">Carboxypeptidase</keyword>
<dbReference type="PANTHER" id="PTHR34217:SF1">
    <property type="entry name" value="CARBOXYPEPTIDASE 1"/>
    <property type="match status" value="1"/>
</dbReference>
<keyword evidence="1" id="KW-0482">Metalloprotease</keyword>
<organism evidence="4 5">
    <name type="scientific">Natranaeroarchaeum sulfidigenes</name>
    <dbReference type="NCBI Taxonomy" id="2784880"/>
    <lineage>
        <taxon>Archaea</taxon>
        <taxon>Methanobacteriati</taxon>
        <taxon>Methanobacteriota</taxon>
        <taxon>Stenosarchaea group</taxon>
        <taxon>Halobacteria</taxon>
        <taxon>Halobacteriales</taxon>
        <taxon>Natronoarchaeaceae</taxon>
        <taxon>Natranaeroarchaeum</taxon>
    </lineage>
</organism>
<dbReference type="PIRSF" id="PIRSF006615">
    <property type="entry name" value="Zn_crbxpep_Taq"/>
    <property type="match status" value="1"/>
</dbReference>
<proteinExistence type="inferred from homology"/>
<accession>A0A897MLV2</accession>
<evidence type="ECO:0000256" key="1">
    <source>
        <dbReference type="PIRNR" id="PIRNR006615"/>
    </source>
</evidence>
<dbReference type="Proteomes" id="UP000663586">
    <property type="component" value="Chromosome"/>
</dbReference>
<feature type="binding site" evidence="2">
    <location>
        <position position="273"/>
    </location>
    <ligand>
        <name>Zn(2+)</name>
        <dbReference type="ChEBI" id="CHEBI:29105"/>
        <note>catalytic</note>
    </ligand>
</feature>
<dbReference type="Pfam" id="PF02074">
    <property type="entry name" value="Peptidase_M32"/>
    <property type="match status" value="1"/>
</dbReference>
<dbReference type="SUPFAM" id="SSF55486">
    <property type="entry name" value="Metalloproteases ('zincins'), catalytic domain"/>
    <property type="match status" value="1"/>
</dbReference>
<keyword evidence="5" id="KW-1185">Reference proteome</keyword>
<dbReference type="KEGG" id="hara:AArcS_0364"/>
<dbReference type="GO" id="GO:0004181">
    <property type="term" value="F:metallocarboxypeptidase activity"/>
    <property type="evidence" value="ECO:0007669"/>
    <property type="project" value="UniProtKB-UniRule"/>
</dbReference>
<dbReference type="AlphaFoldDB" id="A0A897MLV2"/>
<dbReference type="InterPro" id="IPR001333">
    <property type="entry name" value="Peptidase_M32_Taq"/>
</dbReference>
<evidence type="ECO:0000256" key="3">
    <source>
        <dbReference type="PIRSR" id="PIRSR006615-2"/>
    </source>
</evidence>
<feature type="binding site" evidence="2">
    <location>
        <position position="269"/>
    </location>
    <ligand>
        <name>Zn(2+)</name>
        <dbReference type="ChEBI" id="CHEBI:29105"/>
        <note>catalytic</note>
    </ligand>
</feature>
<dbReference type="GO" id="GO:0046872">
    <property type="term" value="F:metal ion binding"/>
    <property type="evidence" value="ECO:0007669"/>
    <property type="project" value="UniProtKB-KW"/>
</dbReference>
<sequence>MATDAAAETERSEYERFLERIQRYTNVGNAAGVLRWDQEVVMPEGGTPARSQQLSALSAVSHEMLTDEETGDHLDALEDADLDQEQTAVVREVRREYDRATSVPTELVEEISKTTSEAHPKWKRAKEEDDFSIFAPTLETLVELKREYAEHVDPDADPYAVLFAEYEPYLDLGTADLVLTQLREELVPLIDDIADSDADLATSAFSGQFPEDEQESFVRDVLDELGYDWERGRLDTAPHPFSSGTQFDARVTTRFDESDPLGALTSTIHEFGHATYTQGLPDDQYGTPLGQSRDLSVHESQSRFWENHVGRTRAFWELILPKMQAEFPELNDVTVEEAYEAANQVYDDNLIRVEADELTYHMHIIIRYEVEQALISGDLDVEDVPEVWNDKYEEYLGIRPDTDAEGCLQDIHWSHGSFGYFPTYSLGSVLAAQIDATMREELDVDALVRDGEFDEIMDYLNEHVHGHGCLYTTDDLIEEATGEPFTADYFVEYAEEKFGELYDV</sequence>
<protein>
    <recommendedName>
        <fullName evidence="1">Metal-dependent carboxypeptidase</fullName>
        <ecNumber evidence="1">3.4.17.19</ecNumber>
    </recommendedName>
</protein>
<comment type="similarity">
    <text evidence="1">Belongs to the peptidase M32 family.</text>
</comment>
<comment type="function">
    <text evidence="1">Broad specificity carboxypetidase that releases amino acids sequentially from the C-terminus, including neutral, aromatic, polar and basic residues.</text>
</comment>
<feature type="active site" description="Proton donor/acceptor" evidence="3">
    <location>
        <position position="270"/>
    </location>
</feature>
<dbReference type="GO" id="GO:0006508">
    <property type="term" value="P:proteolysis"/>
    <property type="evidence" value="ECO:0007669"/>
    <property type="project" value="UniProtKB-UniRule"/>
</dbReference>
<gene>
    <name evidence="4" type="primary">ypwA</name>
    <name evidence="4" type="ORF">AArcS_0364</name>
</gene>
<dbReference type="PROSITE" id="PS52034">
    <property type="entry name" value="PEPTIDASE_M32"/>
    <property type="match status" value="1"/>
</dbReference>
<dbReference type="PRINTS" id="PR00998">
    <property type="entry name" value="CRBOXYPTASET"/>
</dbReference>
<dbReference type="CDD" id="cd06460">
    <property type="entry name" value="M32_Taq"/>
    <property type="match status" value="1"/>
</dbReference>
<dbReference type="GeneID" id="70683747"/>
<comment type="catalytic activity">
    <reaction evidence="1">
        <text>Release of a C-terminal amino acid with broad specificity, except for -Pro.</text>
        <dbReference type="EC" id="3.4.17.19"/>
    </reaction>
</comment>
<reference evidence="4" key="1">
    <citation type="submission" date="2020-11" db="EMBL/GenBank/DDBJ databases">
        <title>Carbohydrate-dependent, anaerobic sulfur respiration: A novel catabolism in halophilic archaea.</title>
        <authorList>
            <person name="Sorokin D.Y."/>
            <person name="Messina E."/>
            <person name="Smedile F."/>
            <person name="La Cono V."/>
            <person name="Hallsworth J.E."/>
            <person name="Yakimov M.M."/>
        </authorList>
    </citation>
    <scope>NUCLEOTIDE SEQUENCE</scope>
    <source>
        <strain evidence="4">AArc-S</strain>
    </source>
</reference>
<evidence type="ECO:0000256" key="2">
    <source>
        <dbReference type="PIRSR" id="PIRSR006615-1"/>
    </source>
</evidence>
<dbReference type="PANTHER" id="PTHR34217">
    <property type="entry name" value="METAL-DEPENDENT CARBOXYPEPTIDASE"/>
    <property type="match status" value="1"/>
</dbReference>
<dbReference type="RefSeq" id="WP_238478712.1">
    <property type="nucleotide sequence ID" value="NZ_CP064786.1"/>
</dbReference>